<dbReference type="Pfam" id="PF13432">
    <property type="entry name" value="TPR_16"/>
    <property type="match status" value="1"/>
</dbReference>
<protein>
    <submittedName>
        <fullName evidence="2">Tetratricopeptide repeat protein</fullName>
    </submittedName>
</protein>
<dbReference type="PROSITE" id="PS51257">
    <property type="entry name" value="PROKAR_LIPOPROTEIN"/>
    <property type="match status" value="1"/>
</dbReference>
<dbReference type="InterPro" id="IPR011990">
    <property type="entry name" value="TPR-like_helical_dom_sf"/>
</dbReference>
<evidence type="ECO:0000256" key="1">
    <source>
        <dbReference type="PROSITE-ProRule" id="PRU00339"/>
    </source>
</evidence>
<dbReference type="RefSeq" id="WP_255853871.1">
    <property type="nucleotide sequence ID" value="NZ_CP073347.1"/>
</dbReference>
<name>A0ABY5HHR2_9GAMM</name>
<evidence type="ECO:0000313" key="3">
    <source>
        <dbReference type="Proteomes" id="UP001058461"/>
    </source>
</evidence>
<dbReference type="EMBL" id="CP073347">
    <property type="protein sequence ID" value="UTW11830.1"/>
    <property type="molecule type" value="Genomic_DNA"/>
</dbReference>
<accession>A0ABY5HHR2</accession>
<dbReference type="PROSITE" id="PS50005">
    <property type="entry name" value="TPR"/>
    <property type="match status" value="1"/>
</dbReference>
<sequence length="359" mass="38959">MHSERLGIKPLMFGILLATTLAGCSSRQAQQDIARPDSPYCLRSGNAESFSCDAAVPATTAAAATAPGRSGTIEDDALYAELAEIKSWLNSEKDEHADSNSNTDESDILLSPPVATAAPAEPAPAPPLPRLQADARYRLVLNDAQALYRQGFHQHAQTELMQLIELYPDRPEAYNNLGVMLAESRQYSDAIDQLQQALATHPHYARIHANLRNLYAELSKSTYSDALGLGRSRPAPRLDMLEAGLDADDASSITADVGQALEAWAKSPAMTLEQRAALYIPGFSPDGNIAHTEWLQSLATPTPALQLQAYELAVMTPDWVKVMLQAGPQPPAQGGTVKRELSLIRIDSRWLISKEQPVK</sequence>
<feature type="repeat" description="TPR" evidence="1">
    <location>
        <begin position="171"/>
        <end position="204"/>
    </location>
</feature>
<gene>
    <name evidence="2" type="ORF">KDW95_21720</name>
</gene>
<keyword evidence="3" id="KW-1185">Reference proteome</keyword>
<proteinExistence type="predicted"/>
<dbReference type="Proteomes" id="UP001058461">
    <property type="component" value="Chromosome"/>
</dbReference>
<evidence type="ECO:0000313" key="2">
    <source>
        <dbReference type="EMBL" id="UTW11830.1"/>
    </source>
</evidence>
<reference evidence="2" key="1">
    <citation type="submission" date="2021-04" db="EMBL/GenBank/DDBJ databases">
        <title>Oceanospirillales bacteria with DddD are important DMSP degraders in coastal seawater.</title>
        <authorList>
            <person name="Liu J."/>
        </authorList>
    </citation>
    <scope>NUCLEOTIDE SEQUENCE</scope>
    <source>
        <strain evidence="2">D13-1</strain>
    </source>
</reference>
<organism evidence="2 3">
    <name type="scientific">Marinobacterium rhizophilum</name>
    <dbReference type="NCBI Taxonomy" id="420402"/>
    <lineage>
        <taxon>Bacteria</taxon>
        <taxon>Pseudomonadati</taxon>
        <taxon>Pseudomonadota</taxon>
        <taxon>Gammaproteobacteria</taxon>
        <taxon>Oceanospirillales</taxon>
        <taxon>Oceanospirillaceae</taxon>
        <taxon>Marinobacterium</taxon>
    </lineage>
</organism>
<dbReference type="InterPro" id="IPR019734">
    <property type="entry name" value="TPR_rpt"/>
</dbReference>
<keyword evidence="1" id="KW-0802">TPR repeat</keyword>
<dbReference type="PROSITE" id="PS50293">
    <property type="entry name" value="TPR_REGION"/>
    <property type="match status" value="1"/>
</dbReference>
<dbReference type="SUPFAM" id="SSF48452">
    <property type="entry name" value="TPR-like"/>
    <property type="match status" value="1"/>
</dbReference>
<dbReference type="SMART" id="SM00028">
    <property type="entry name" value="TPR"/>
    <property type="match status" value="1"/>
</dbReference>
<dbReference type="Gene3D" id="1.25.40.10">
    <property type="entry name" value="Tetratricopeptide repeat domain"/>
    <property type="match status" value="1"/>
</dbReference>